<sequence length="183" mass="19529">MLKRNLQLIALSTTLALAAGCSSTPKTNATDMGMNLPSWVTNPTVESGLAASSCVAASNSFSMDKTQAATMARTELAAQLDARVSSLQEQYAQTVSSASASTTNTDFSTATTQFVNQALQGSKVTKVDYAQMGQQKNVCALVTVSEDNAKRLFERVINSAPTKLSPEDETLLYLNFLKSENQL</sequence>
<organism evidence="2 3">
    <name type="scientific">Alteromonas macleodii</name>
    <name type="common">Pseudoalteromonas macleodii</name>
    <dbReference type="NCBI Taxonomy" id="28108"/>
    <lineage>
        <taxon>Bacteria</taxon>
        <taxon>Pseudomonadati</taxon>
        <taxon>Pseudomonadota</taxon>
        <taxon>Gammaproteobacteria</taxon>
        <taxon>Alteromonadales</taxon>
        <taxon>Alteromonadaceae</taxon>
        <taxon>Alteromonas/Salinimonas group</taxon>
        <taxon>Alteromonas</taxon>
    </lineage>
</organism>
<dbReference type="Gene3D" id="3.10.129.140">
    <property type="entry name" value="Helicobacter TNF-alpha-Inducing protein"/>
    <property type="match status" value="1"/>
</dbReference>
<evidence type="ECO:0008006" key="4">
    <source>
        <dbReference type="Google" id="ProtNLM"/>
    </source>
</evidence>
<keyword evidence="1" id="KW-0732">Signal</keyword>
<dbReference type="RefSeq" id="WP_179981931.1">
    <property type="nucleotide sequence ID" value="NZ_LR812090.1"/>
</dbReference>
<accession>A0A6T9XU74</accession>
<proteinExistence type="predicted"/>
<reference evidence="2 3" key="1">
    <citation type="submission" date="2020-06" db="EMBL/GenBank/DDBJ databases">
        <authorList>
            <person name="Duchaud E."/>
        </authorList>
    </citation>
    <scope>NUCLEOTIDE SEQUENCE [LARGE SCALE GENOMIC DNA]</scope>
    <source>
        <strain evidence="2">Alteromonas fortis</strain>
    </source>
</reference>
<dbReference type="AlphaFoldDB" id="A0A6T9XU74"/>
<feature type="chain" id="PRO_5029573147" description="LPP20 lipoprotein" evidence="1">
    <location>
        <begin position="19"/>
        <end position="183"/>
    </location>
</feature>
<evidence type="ECO:0000313" key="3">
    <source>
        <dbReference type="Proteomes" id="UP000509458"/>
    </source>
</evidence>
<evidence type="ECO:0000256" key="1">
    <source>
        <dbReference type="SAM" id="SignalP"/>
    </source>
</evidence>
<name>A0A6T9XU74_ALTMA</name>
<dbReference type="EMBL" id="LR812090">
    <property type="protein sequence ID" value="CAB9492163.1"/>
    <property type="molecule type" value="Genomic_DNA"/>
</dbReference>
<evidence type="ECO:0000313" key="2">
    <source>
        <dbReference type="EMBL" id="CAB9492163.1"/>
    </source>
</evidence>
<protein>
    <recommendedName>
        <fullName evidence="4">LPP20 lipoprotein</fullName>
    </recommendedName>
</protein>
<gene>
    <name evidence="2" type="ORF">ALFOR1_10095</name>
</gene>
<dbReference type="PROSITE" id="PS51257">
    <property type="entry name" value="PROKAR_LIPOPROTEIN"/>
    <property type="match status" value="1"/>
</dbReference>
<feature type="signal peptide" evidence="1">
    <location>
        <begin position="1"/>
        <end position="18"/>
    </location>
</feature>
<dbReference type="Proteomes" id="UP000509458">
    <property type="component" value="Chromosome"/>
</dbReference>